<dbReference type="EMBL" id="LGRX02016464">
    <property type="protein sequence ID" value="KAK3262084.1"/>
    <property type="molecule type" value="Genomic_DNA"/>
</dbReference>
<sequence>MVVANSVGRGSVLKASFAADEVCSVYFVVMTSGAATPSALQVLAGQAADGTDKWQHDPRVETLVKDSGHFDYDSGSSAQLTFVIKGLESGTAYDLHLVPQDATGNQGDMTSMTKDTADDVPPIISLFQGASFWKYKKGSDISLEYISAYDEYDGDMSAAVKITGELTTHKDMSSVMIRVSDKSGNTATAYAMCNCLTCYGKAKKGPAASSIAEQNDLMYIVDKTSHTASGKGHQDMEQDDGRVVVVNSEKAGAALKAYQRSERQGNCYCKCKETKSFVRKV</sequence>
<comment type="caution">
    <text evidence="1">The sequence shown here is derived from an EMBL/GenBank/DDBJ whole genome shotgun (WGS) entry which is preliminary data.</text>
</comment>
<proteinExistence type="predicted"/>
<keyword evidence="2" id="KW-1185">Reference proteome</keyword>
<dbReference type="Proteomes" id="UP001190700">
    <property type="component" value="Unassembled WGS sequence"/>
</dbReference>
<evidence type="ECO:0000313" key="1">
    <source>
        <dbReference type="EMBL" id="KAK3262084.1"/>
    </source>
</evidence>
<accession>A0AAE0KVJ4</accession>
<dbReference type="AlphaFoldDB" id="A0AAE0KVJ4"/>
<dbReference type="InterPro" id="IPR013783">
    <property type="entry name" value="Ig-like_fold"/>
</dbReference>
<dbReference type="Gene3D" id="2.60.40.10">
    <property type="entry name" value="Immunoglobulins"/>
    <property type="match status" value="1"/>
</dbReference>
<evidence type="ECO:0000313" key="2">
    <source>
        <dbReference type="Proteomes" id="UP001190700"/>
    </source>
</evidence>
<name>A0AAE0KVJ4_9CHLO</name>
<organism evidence="1 2">
    <name type="scientific">Cymbomonas tetramitiformis</name>
    <dbReference type="NCBI Taxonomy" id="36881"/>
    <lineage>
        <taxon>Eukaryota</taxon>
        <taxon>Viridiplantae</taxon>
        <taxon>Chlorophyta</taxon>
        <taxon>Pyramimonadophyceae</taxon>
        <taxon>Pyramimonadales</taxon>
        <taxon>Pyramimonadaceae</taxon>
        <taxon>Cymbomonas</taxon>
    </lineage>
</organism>
<reference evidence="1 2" key="1">
    <citation type="journal article" date="2015" name="Genome Biol. Evol.">
        <title>Comparative Genomics of a Bacterivorous Green Alga Reveals Evolutionary Causalities and Consequences of Phago-Mixotrophic Mode of Nutrition.</title>
        <authorList>
            <person name="Burns J.A."/>
            <person name="Paasch A."/>
            <person name="Narechania A."/>
            <person name="Kim E."/>
        </authorList>
    </citation>
    <scope>NUCLEOTIDE SEQUENCE [LARGE SCALE GENOMIC DNA]</scope>
    <source>
        <strain evidence="1 2">PLY_AMNH</strain>
    </source>
</reference>
<gene>
    <name evidence="1" type="ORF">CYMTET_29042</name>
</gene>
<protein>
    <submittedName>
        <fullName evidence="1">Uncharacterized protein</fullName>
    </submittedName>
</protein>